<name>A0A934PSU3_9SPHI</name>
<dbReference type="InterPro" id="IPR023393">
    <property type="entry name" value="START-like_dom_sf"/>
</dbReference>
<dbReference type="Proteomes" id="UP000613193">
    <property type="component" value="Unassembled WGS sequence"/>
</dbReference>
<comment type="caution">
    <text evidence="3">The sequence shown here is derived from an EMBL/GenBank/DDBJ whole genome shotgun (WGS) entry which is preliminary data.</text>
</comment>
<dbReference type="RefSeq" id="WP_200065421.1">
    <property type="nucleotide sequence ID" value="NZ_JAEHFW010000001.1"/>
</dbReference>
<sequence length="164" mass="19129">MDTRWQKFKVTGDYHVNMRALYLAWATPAGLEKWFLRKADFYTVPKRLRAADEEVMKEDTYEWYWHGYNNSLVEKGAILEANGNDLIKFTFAGNCIVTVRFSTTKGLTIIDLIQENIPPETDPEKNLFVQCQLGWVFYLTNLKSVFEGGKDLRNKRVDLTSNFK</sequence>
<comment type="similarity">
    <text evidence="1">Belongs to the AHA1 family.</text>
</comment>
<dbReference type="Gene3D" id="3.30.530.20">
    <property type="match status" value="1"/>
</dbReference>
<dbReference type="EMBL" id="JAEHFW010000001">
    <property type="protein sequence ID" value="MBK0378976.1"/>
    <property type="molecule type" value="Genomic_DNA"/>
</dbReference>
<keyword evidence="4" id="KW-1185">Reference proteome</keyword>
<proteinExistence type="inferred from homology"/>
<reference evidence="3" key="1">
    <citation type="submission" date="2020-12" db="EMBL/GenBank/DDBJ databases">
        <title>Bacterial novel species Mucilaginibacter sp. SD-g isolated from soil.</title>
        <authorList>
            <person name="Jung H.-Y."/>
        </authorList>
    </citation>
    <scope>NUCLEOTIDE SEQUENCE</scope>
    <source>
        <strain evidence="3">SD-g</strain>
    </source>
</reference>
<feature type="domain" description="Activator of Hsp90 ATPase homologue 1/2-like C-terminal" evidence="2">
    <location>
        <begin position="18"/>
        <end position="147"/>
    </location>
</feature>
<organism evidence="3 4">
    <name type="scientific">Mucilaginibacter segetis</name>
    <dbReference type="NCBI Taxonomy" id="2793071"/>
    <lineage>
        <taxon>Bacteria</taxon>
        <taxon>Pseudomonadati</taxon>
        <taxon>Bacteroidota</taxon>
        <taxon>Sphingobacteriia</taxon>
        <taxon>Sphingobacteriales</taxon>
        <taxon>Sphingobacteriaceae</taxon>
        <taxon>Mucilaginibacter</taxon>
    </lineage>
</organism>
<accession>A0A934PSU3</accession>
<dbReference type="AlphaFoldDB" id="A0A934PSU3"/>
<dbReference type="InterPro" id="IPR013538">
    <property type="entry name" value="ASHA1/2-like_C"/>
</dbReference>
<protein>
    <submittedName>
        <fullName evidence="3">SRPBCC domain-containing protein</fullName>
    </submittedName>
</protein>
<evidence type="ECO:0000259" key="2">
    <source>
        <dbReference type="Pfam" id="PF08327"/>
    </source>
</evidence>
<evidence type="ECO:0000313" key="3">
    <source>
        <dbReference type="EMBL" id="MBK0378976.1"/>
    </source>
</evidence>
<evidence type="ECO:0000256" key="1">
    <source>
        <dbReference type="ARBA" id="ARBA00006817"/>
    </source>
</evidence>
<gene>
    <name evidence="3" type="ORF">I5M19_06640</name>
</gene>
<evidence type="ECO:0000313" key="4">
    <source>
        <dbReference type="Proteomes" id="UP000613193"/>
    </source>
</evidence>
<dbReference type="Pfam" id="PF08327">
    <property type="entry name" value="AHSA1"/>
    <property type="match status" value="1"/>
</dbReference>
<dbReference type="SUPFAM" id="SSF55961">
    <property type="entry name" value="Bet v1-like"/>
    <property type="match status" value="1"/>
</dbReference>